<organism evidence="2 3">
    <name type="scientific">Pichia angusta</name>
    <name type="common">Yeast</name>
    <name type="synonym">Hansenula polymorpha</name>
    <dbReference type="NCBI Taxonomy" id="870730"/>
    <lineage>
        <taxon>Eukaryota</taxon>
        <taxon>Fungi</taxon>
        <taxon>Dikarya</taxon>
        <taxon>Ascomycota</taxon>
        <taxon>Saccharomycotina</taxon>
        <taxon>Pichiomycetes</taxon>
        <taxon>Pichiales</taxon>
        <taxon>Pichiaceae</taxon>
        <taxon>Ogataea</taxon>
    </lineage>
</organism>
<dbReference type="InterPro" id="IPR000477">
    <property type="entry name" value="RT_dom"/>
</dbReference>
<dbReference type="AlphaFoldDB" id="A0AAN6I2Z1"/>
<sequence length="111" mass="12738">MIFVLKDIKNYVSQPVKRVGIPKANGKIRYLGIPSIKDRCFQALFALALAPVAEVKGELHSYAFRPGRSQRDAVSMVYFYLYINKNLKETLIPRYVIDADIKGFFDNIDHK</sequence>
<feature type="domain" description="Reverse transcriptase" evidence="1">
    <location>
        <begin position="21"/>
        <end position="111"/>
    </location>
</feature>
<evidence type="ECO:0000259" key="1">
    <source>
        <dbReference type="Pfam" id="PF00078"/>
    </source>
</evidence>
<dbReference type="GeneID" id="66129466"/>
<dbReference type="RefSeq" id="XP_043057277.1">
    <property type="nucleotide sequence ID" value="XM_043206222.1"/>
</dbReference>
<evidence type="ECO:0000313" key="3">
    <source>
        <dbReference type="Proteomes" id="UP001196530"/>
    </source>
</evidence>
<dbReference type="InterPro" id="IPR051083">
    <property type="entry name" value="GrpII_Intron_Splice-Mob/Def"/>
</dbReference>
<proteinExistence type="predicted"/>
<name>A0AAN6I2Z1_PICAN</name>
<evidence type="ECO:0000313" key="2">
    <source>
        <dbReference type="EMBL" id="KAG7815696.1"/>
    </source>
</evidence>
<dbReference type="CDD" id="cd01651">
    <property type="entry name" value="RT_G2_intron"/>
    <property type="match status" value="1"/>
</dbReference>
<accession>A0AAN6I2Z1</accession>
<protein>
    <recommendedName>
        <fullName evidence="1">Reverse transcriptase domain-containing protein</fullName>
    </recommendedName>
</protein>
<reference evidence="2" key="1">
    <citation type="journal article" date="2021" name="G3 (Bethesda)">
        <title>Genomic diversity, chromosomal rearrangements, and interspecies hybridization in the ogataea polymorpha species complex.</title>
        <authorList>
            <person name="Hanson S.J."/>
            <person name="Cinneide E.O."/>
            <person name="Salzberg L.I."/>
            <person name="Wolfe K.H."/>
            <person name="McGowan J."/>
            <person name="Fitzpatrick D.A."/>
            <person name="Matlin K."/>
        </authorList>
    </citation>
    <scope>NUCLEOTIDE SEQUENCE</scope>
    <source>
        <strain evidence="2">61-244</strain>
    </source>
</reference>
<gene>
    <name evidence="2" type="ORF">KL928_005415</name>
</gene>
<dbReference type="Proteomes" id="UP001196530">
    <property type="component" value="Unassembled WGS sequence"/>
</dbReference>
<comment type="caution">
    <text evidence="2">The sequence shown here is derived from an EMBL/GenBank/DDBJ whole genome shotgun (WGS) entry which is preliminary data.</text>
</comment>
<dbReference type="Pfam" id="PF00078">
    <property type="entry name" value="RVT_1"/>
    <property type="match status" value="1"/>
</dbReference>
<dbReference type="SUPFAM" id="SSF56672">
    <property type="entry name" value="DNA/RNA polymerases"/>
    <property type="match status" value="1"/>
</dbReference>
<dbReference type="PANTHER" id="PTHR34047">
    <property type="entry name" value="NUCLEAR INTRON MATURASE 1, MITOCHONDRIAL-RELATED"/>
    <property type="match status" value="1"/>
</dbReference>
<dbReference type="EMBL" id="JAHLUX010000018">
    <property type="protein sequence ID" value="KAG7815696.1"/>
    <property type="molecule type" value="Genomic_DNA"/>
</dbReference>
<dbReference type="InterPro" id="IPR043502">
    <property type="entry name" value="DNA/RNA_pol_sf"/>
</dbReference>
<dbReference type="PANTHER" id="PTHR34047:SF8">
    <property type="entry name" value="PROTEIN YKFC"/>
    <property type="match status" value="1"/>
</dbReference>